<dbReference type="PROSITE" id="PS51257">
    <property type="entry name" value="PROKAR_LIPOPROTEIN"/>
    <property type="match status" value="1"/>
</dbReference>
<sequence>MRSLPLAALLLLTLAAGCAREGGEAAEEAAAPAERQRSGSVTVSGDDSIASTLTWRRPEVPLEEGDDLEEVRGQAAEALEQGHLYDDAEAAIPIYLALLERDPDDGAAAKGLERARERLLADGAAALEHSDQDFVALREARRVAAVARAVWPESAPVQEYLQRVDRADRLWELNRAAEAAIDEERYGESGGGALQPLREALELEPGQPRAMQNLAAVESGLIRRAERVAEAGEFDAAAQWLAHAGELRPESATVPDARERIARLRAVRVARLRDRGIAALGEFDGIAKARAILAELLLIAHPGDPAAAELRERISLAVHYGLFRPGQQFTDALESGARGPRMAVMPHGAFTMGAPEGERGSGDSERPQRNIRFDRGFAISVHEVTVGEFRRFVNATGYQTRAVRRGFSMVYDERSGNFVRRSGVDWRSDFLGAPASDDMPVLHVSALDAEAYAQWLAKESGRRYRLPSEAEFEYALRTGTTTPYPWGEGVPPAGAGNFTGGLDRSAGGRSWSNAFEGYGDGHWGPAPVGSFAANRWGVHDLAGNVSEWVADCWHASYRRAPRDASPWINPGCRTHVIRGGSWASAPEQIRSAWRAPAARDTTNARIGFRVMREL</sequence>
<reference evidence="4 5" key="1">
    <citation type="submission" date="2023-04" db="EMBL/GenBank/DDBJ databases">
        <title>Luteimonas endophyticus RD2P54.</title>
        <authorList>
            <person name="Sun J.-Q."/>
        </authorList>
    </citation>
    <scope>NUCLEOTIDE SEQUENCE [LARGE SCALE GENOMIC DNA]</scope>
    <source>
        <strain evidence="4 5">RD2P54</strain>
    </source>
</reference>
<evidence type="ECO:0000256" key="1">
    <source>
        <dbReference type="SAM" id="MobiDB-lite"/>
    </source>
</evidence>
<dbReference type="PANTHER" id="PTHR23150">
    <property type="entry name" value="SULFATASE MODIFYING FACTOR 1, 2"/>
    <property type="match status" value="1"/>
</dbReference>
<dbReference type="PANTHER" id="PTHR23150:SF35">
    <property type="entry name" value="BLL6746 PROTEIN"/>
    <property type="match status" value="1"/>
</dbReference>
<feature type="compositionally biased region" description="Polar residues" evidence="1">
    <location>
        <begin position="38"/>
        <end position="47"/>
    </location>
</feature>
<dbReference type="Gene3D" id="1.25.40.10">
    <property type="entry name" value="Tetratricopeptide repeat domain"/>
    <property type="match status" value="1"/>
</dbReference>
<dbReference type="InterPro" id="IPR011990">
    <property type="entry name" value="TPR-like_helical_dom_sf"/>
</dbReference>
<evidence type="ECO:0000259" key="3">
    <source>
        <dbReference type="Pfam" id="PF03781"/>
    </source>
</evidence>
<accession>A0ABT6J5U4</accession>
<keyword evidence="5" id="KW-1185">Reference proteome</keyword>
<dbReference type="RefSeq" id="WP_280572299.1">
    <property type="nucleotide sequence ID" value="NZ_JARXRM010000008.1"/>
</dbReference>
<evidence type="ECO:0000313" key="4">
    <source>
        <dbReference type="EMBL" id="MDH5821588.1"/>
    </source>
</evidence>
<proteinExistence type="predicted"/>
<dbReference type="Proteomes" id="UP001156940">
    <property type="component" value="Unassembled WGS sequence"/>
</dbReference>
<protein>
    <submittedName>
        <fullName evidence="4">SUMF1/EgtB/PvdO family nonheme iron enzyme</fullName>
    </submittedName>
</protein>
<feature type="domain" description="Sulfatase-modifying factor enzyme-like" evidence="3">
    <location>
        <begin position="340"/>
        <end position="612"/>
    </location>
</feature>
<dbReference type="InterPro" id="IPR042095">
    <property type="entry name" value="SUMF_sf"/>
</dbReference>
<dbReference type="InterPro" id="IPR016187">
    <property type="entry name" value="CTDL_fold"/>
</dbReference>
<organism evidence="4 5">
    <name type="scientific">Luteimonas endophytica</name>
    <dbReference type="NCBI Taxonomy" id="3042023"/>
    <lineage>
        <taxon>Bacteria</taxon>
        <taxon>Pseudomonadati</taxon>
        <taxon>Pseudomonadota</taxon>
        <taxon>Gammaproteobacteria</taxon>
        <taxon>Lysobacterales</taxon>
        <taxon>Lysobacteraceae</taxon>
        <taxon>Luteimonas</taxon>
    </lineage>
</organism>
<name>A0ABT6J5U4_9GAMM</name>
<dbReference type="Pfam" id="PF03781">
    <property type="entry name" value="FGE-sulfatase"/>
    <property type="match status" value="1"/>
</dbReference>
<evidence type="ECO:0000256" key="2">
    <source>
        <dbReference type="SAM" id="SignalP"/>
    </source>
</evidence>
<keyword evidence="2" id="KW-0732">Signal</keyword>
<feature type="chain" id="PRO_5047491945" evidence="2">
    <location>
        <begin position="22"/>
        <end position="614"/>
    </location>
</feature>
<dbReference type="EMBL" id="JARXRM010000008">
    <property type="protein sequence ID" value="MDH5821588.1"/>
    <property type="molecule type" value="Genomic_DNA"/>
</dbReference>
<feature type="signal peptide" evidence="2">
    <location>
        <begin position="1"/>
        <end position="21"/>
    </location>
</feature>
<dbReference type="SUPFAM" id="SSF56436">
    <property type="entry name" value="C-type lectin-like"/>
    <property type="match status" value="1"/>
</dbReference>
<dbReference type="InterPro" id="IPR051043">
    <property type="entry name" value="Sulfatase_Mod_Factor_Kinase"/>
</dbReference>
<comment type="caution">
    <text evidence="4">The sequence shown here is derived from an EMBL/GenBank/DDBJ whole genome shotgun (WGS) entry which is preliminary data.</text>
</comment>
<evidence type="ECO:0000313" key="5">
    <source>
        <dbReference type="Proteomes" id="UP001156940"/>
    </source>
</evidence>
<dbReference type="InterPro" id="IPR005532">
    <property type="entry name" value="SUMF_dom"/>
</dbReference>
<feature type="region of interest" description="Disordered" evidence="1">
    <location>
        <begin position="27"/>
        <end position="47"/>
    </location>
</feature>
<gene>
    <name evidence="4" type="ORF">QFW77_01075</name>
</gene>
<dbReference type="Gene3D" id="3.90.1580.10">
    <property type="entry name" value="paralog of FGE (formylglycine-generating enzyme)"/>
    <property type="match status" value="1"/>
</dbReference>